<organism evidence="6 7">
    <name type="scientific">Lepraria neglecta</name>
    <dbReference type="NCBI Taxonomy" id="209136"/>
    <lineage>
        <taxon>Eukaryota</taxon>
        <taxon>Fungi</taxon>
        <taxon>Dikarya</taxon>
        <taxon>Ascomycota</taxon>
        <taxon>Pezizomycotina</taxon>
        <taxon>Lecanoromycetes</taxon>
        <taxon>OSLEUM clade</taxon>
        <taxon>Lecanoromycetidae</taxon>
        <taxon>Lecanorales</taxon>
        <taxon>Lecanorineae</taxon>
        <taxon>Stereocaulaceae</taxon>
        <taxon>Lepraria</taxon>
    </lineage>
</organism>
<evidence type="ECO:0000256" key="2">
    <source>
        <dbReference type="PROSITE-ProRule" id="PRU10139"/>
    </source>
</evidence>
<comment type="similarity">
    <text evidence="1">Belongs to the carbon-nitrogen hydrolase superfamily. Nitrilase family.</text>
</comment>
<dbReference type="InterPro" id="IPR036526">
    <property type="entry name" value="C-N_Hydrolase_sf"/>
</dbReference>
<accession>A0AAE0DIH7</accession>
<evidence type="ECO:0000313" key="6">
    <source>
        <dbReference type="EMBL" id="KAK3168268.1"/>
    </source>
</evidence>
<dbReference type="PANTHER" id="PTHR46044:SF1">
    <property type="entry name" value="CN HYDROLASE DOMAIN-CONTAINING PROTEIN"/>
    <property type="match status" value="1"/>
</dbReference>
<dbReference type="Proteomes" id="UP001276659">
    <property type="component" value="Unassembled WGS sequence"/>
</dbReference>
<evidence type="ECO:0000256" key="4">
    <source>
        <dbReference type="SAM" id="Phobius"/>
    </source>
</evidence>
<reference evidence="6" key="1">
    <citation type="submission" date="2022-11" db="EMBL/GenBank/DDBJ databases">
        <title>Chromosomal genome sequence assembly and mating type (MAT) locus characterization of the leprose asexual lichenized fungus Lepraria neglecta (Nyl.) Erichsen.</title>
        <authorList>
            <person name="Allen J.L."/>
            <person name="Pfeffer B."/>
        </authorList>
    </citation>
    <scope>NUCLEOTIDE SEQUENCE</scope>
    <source>
        <strain evidence="6">Allen 5258</strain>
    </source>
</reference>
<dbReference type="InterPro" id="IPR003010">
    <property type="entry name" value="C-N_Hydrolase"/>
</dbReference>
<dbReference type="PROSITE" id="PS50263">
    <property type="entry name" value="CN_HYDROLASE"/>
    <property type="match status" value="1"/>
</dbReference>
<dbReference type="SUPFAM" id="SSF56317">
    <property type="entry name" value="Carbon-nitrogen hydrolase"/>
    <property type="match status" value="1"/>
</dbReference>
<feature type="active site" description="Proton acceptor" evidence="2">
    <location>
        <position position="258"/>
    </location>
</feature>
<sequence>MCCALDVTSTFLNDKSGVNCRSDGLCADAGNDTLYRTACTDQTWQSPECIKLCINGTNQAGNDVAVNQCSDGSYCCGNKAIAIACCNGGQGVWIVNGEETRVNPSATPSSSLSSTATSSSVTEVAALASNTTASASATPDAGKSGNPAAKVGGAVGGIIGLALILGACWFFFVHRRRKAPKLPPKSDFRWPEEMGDNSICEAWAPCPEIKRNELAGLPLTVAVSQSRTLPSTSATLSALSETTHKAAREGVQLLLFPEAYLGGYPRTCSFGAAVGSRNETGREQFLQYFHSAVDLGDTPRGAGQDWVNKKLEVPKGKEYRGDGTRERLEEVARETGVFLVIGLVEKSGGSLYCAVVYVCPREGCLGKRRKVMPTGTERLIWAQGSPSTLRAITTTIAGVKLILAAAICWENYMPLLRFSLYSQNVNLYLAPTADARDTWVPLMQTVAGESTAYVLSANQCMKRKNLPDWITGKANAKQDQEESNGTNVVGKDKKTRRGSSIVTKTEGNHEICLPSPDPKPTTKPAYTNQTSTNGTSPLHLSTISADNQGDETPQKSTQYDTLDSHELALPSSKSSKDTPTTSNPKLQQDNDDEDFVSRGGSCIISPTGAVLAGPLWEVEDGGLLIAIVDFEDCERGRLDLDVAGSYGRMDSFELIVAGLDLSPPP</sequence>
<keyword evidence="7" id="KW-1185">Reference proteome</keyword>
<dbReference type="GO" id="GO:0000257">
    <property type="term" value="F:nitrilase activity"/>
    <property type="evidence" value="ECO:0007669"/>
    <property type="project" value="UniProtKB-ARBA"/>
</dbReference>
<feature type="compositionally biased region" description="Polar residues" evidence="3">
    <location>
        <begin position="524"/>
        <end position="561"/>
    </location>
</feature>
<dbReference type="InterPro" id="IPR000132">
    <property type="entry name" value="Nitrilase/CN_hydratase_CS"/>
</dbReference>
<feature type="domain" description="CN hydrolase" evidence="5">
    <location>
        <begin position="219"/>
        <end position="630"/>
    </location>
</feature>
<dbReference type="PROSITE" id="PS00920">
    <property type="entry name" value="NITRIL_CHT_1"/>
    <property type="match status" value="1"/>
</dbReference>
<keyword evidence="4" id="KW-1133">Transmembrane helix</keyword>
<keyword evidence="4" id="KW-0472">Membrane</keyword>
<comment type="caution">
    <text evidence="6">The sequence shown here is derived from an EMBL/GenBank/DDBJ whole genome shotgun (WGS) entry which is preliminary data.</text>
</comment>
<dbReference type="Gene3D" id="3.60.110.10">
    <property type="entry name" value="Carbon-nitrogen hydrolase"/>
    <property type="match status" value="1"/>
</dbReference>
<dbReference type="Pfam" id="PF00795">
    <property type="entry name" value="CN_hydrolase"/>
    <property type="match status" value="1"/>
</dbReference>
<dbReference type="InterPro" id="IPR044149">
    <property type="entry name" value="Nitrilases_CHs"/>
</dbReference>
<proteinExistence type="inferred from homology"/>
<feature type="compositionally biased region" description="Low complexity" evidence="3">
    <location>
        <begin position="570"/>
        <end position="585"/>
    </location>
</feature>
<gene>
    <name evidence="6" type="ORF">OEA41_004714</name>
</gene>
<dbReference type="EMBL" id="JASNWA010000010">
    <property type="protein sequence ID" value="KAK3168268.1"/>
    <property type="molecule type" value="Genomic_DNA"/>
</dbReference>
<dbReference type="FunFam" id="3.60.110.10:FF:000016">
    <property type="entry name" value="Nitrilase blr3397"/>
    <property type="match status" value="1"/>
</dbReference>
<feature type="region of interest" description="Disordered" evidence="3">
    <location>
        <begin position="474"/>
        <end position="599"/>
    </location>
</feature>
<dbReference type="AlphaFoldDB" id="A0AAE0DIH7"/>
<feature type="transmembrane region" description="Helical" evidence="4">
    <location>
        <begin position="151"/>
        <end position="172"/>
    </location>
</feature>
<dbReference type="GO" id="GO:0016836">
    <property type="term" value="F:hydro-lyase activity"/>
    <property type="evidence" value="ECO:0007669"/>
    <property type="project" value="UniProtKB-ARBA"/>
</dbReference>
<evidence type="ECO:0000259" key="5">
    <source>
        <dbReference type="PROSITE" id="PS50263"/>
    </source>
</evidence>
<evidence type="ECO:0000256" key="1">
    <source>
        <dbReference type="ARBA" id="ARBA00008129"/>
    </source>
</evidence>
<dbReference type="PANTHER" id="PTHR46044">
    <property type="entry name" value="NITRILASE"/>
    <property type="match status" value="1"/>
</dbReference>
<keyword evidence="4" id="KW-0812">Transmembrane</keyword>
<evidence type="ECO:0000313" key="7">
    <source>
        <dbReference type="Proteomes" id="UP001276659"/>
    </source>
</evidence>
<evidence type="ECO:0000256" key="3">
    <source>
        <dbReference type="SAM" id="MobiDB-lite"/>
    </source>
</evidence>
<protein>
    <recommendedName>
        <fullName evidence="5">CN hydrolase domain-containing protein</fullName>
    </recommendedName>
</protein>
<name>A0AAE0DIH7_9LECA</name>